<evidence type="ECO:0000313" key="3">
    <source>
        <dbReference type="Proteomes" id="UP000020467"/>
    </source>
</evidence>
<dbReference type="HOGENOM" id="CLU_1004751_0_0_1"/>
<feature type="region of interest" description="Disordered" evidence="1">
    <location>
        <begin position="148"/>
        <end position="171"/>
    </location>
</feature>
<evidence type="ECO:0000313" key="2">
    <source>
        <dbReference type="EMBL" id="EXF75575.1"/>
    </source>
</evidence>
<keyword evidence="3" id="KW-1185">Reference proteome</keyword>
<name>A0A010QFN3_9PEZI</name>
<organism evidence="2 3">
    <name type="scientific">Colletotrichum fioriniae PJ7</name>
    <dbReference type="NCBI Taxonomy" id="1445577"/>
    <lineage>
        <taxon>Eukaryota</taxon>
        <taxon>Fungi</taxon>
        <taxon>Dikarya</taxon>
        <taxon>Ascomycota</taxon>
        <taxon>Pezizomycotina</taxon>
        <taxon>Sordariomycetes</taxon>
        <taxon>Hypocreomycetidae</taxon>
        <taxon>Glomerellales</taxon>
        <taxon>Glomerellaceae</taxon>
        <taxon>Colletotrichum</taxon>
        <taxon>Colletotrichum acutatum species complex</taxon>
    </lineage>
</organism>
<protein>
    <submittedName>
        <fullName evidence="2">Uncharacterized protein</fullName>
    </submittedName>
</protein>
<proteinExistence type="predicted"/>
<dbReference type="AlphaFoldDB" id="A0A010QFN3"/>
<reference evidence="2 3" key="1">
    <citation type="submission" date="2014-02" db="EMBL/GenBank/DDBJ databases">
        <title>The genome sequence of Colletotrichum fioriniae PJ7.</title>
        <authorList>
            <person name="Baroncelli R."/>
            <person name="Thon M.R."/>
        </authorList>
    </citation>
    <scope>NUCLEOTIDE SEQUENCE [LARGE SCALE GENOMIC DNA]</scope>
    <source>
        <strain evidence="2 3">PJ7</strain>
    </source>
</reference>
<comment type="caution">
    <text evidence="2">The sequence shown here is derived from an EMBL/GenBank/DDBJ whole genome shotgun (WGS) entry which is preliminary data.</text>
</comment>
<dbReference type="EMBL" id="JARH01000897">
    <property type="protein sequence ID" value="EXF75575.1"/>
    <property type="molecule type" value="Genomic_DNA"/>
</dbReference>
<sequence length="277" mass="29836">MNRHNVERWSLIRRLAASRLLGVLPFGADGRGEKRRRGTNYRNQAQSRHRLALHALLQAQFFGLGLGTTPDTAVASDAMLECCFDTATAGHMPGTSALFSALPCTGVALPFTVPQDVVRKRDSAHATRADCPASLGRSECVGNKIAVAPVESTGDPESDQEAARDKQTQVEGTYAKKPFIDIVRARPRPAVHTAPSILYGQIGTGTSLIGRDMRLHTDGQGAERGAKDMDMGMGGVEGTLQLFGGLVPQPTSTSNEMDVIHPSRRTRHQGVRERGTE</sequence>
<accession>A0A010QFN3</accession>
<gene>
    <name evidence="2" type="ORF">CFIO01_06311</name>
</gene>
<evidence type="ECO:0000256" key="1">
    <source>
        <dbReference type="SAM" id="MobiDB-lite"/>
    </source>
</evidence>
<dbReference type="Proteomes" id="UP000020467">
    <property type="component" value="Unassembled WGS sequence"/>
</dbReference>
<feature type="region of interest" description="Disordered" evidence="1">
    <location>
        <begin position="252"/>
        <end position="277"/>
    </location>
</feature>
<dbReference type="OrthoDB" id="10629894at2759"/>
<dbReference type="KEGG" id="cfj:CFIO01_06311"/>